<dbReference type="Gene3D" id="1.10.287.370">
    <property type="match status" value="1"/>
</dbReference>
<dbReference type="Pfam" id="PF02996">
    <property type="entry name" value="Prefoldin"/>
    <property type="match status" value="1"/>
</dbReference>
<dbReference type="InterPro" id="IPR004127">
    <property type="entry name" value="Prefoldin_subunit_alpha"/>
</dbReference>
<proteinExistence type="predicted"/>
<accession>A0A397WRK0</accession>
<organism evidence="3 4">
    <name type="scientific">Candidatus Nanoclepta minutus</name>
    <dbReference type="NCBI Taxonomy" id="1940235"/>
    <lineage>
        <taxon>Archaea</taxon>
        <taxon>Nanobdellota</taxon>
        <taxon>Candidatus Nanoclepta</taxon>
    </lineage>
</organism>
<protein>
    <recommendedName>
        <fullName evidence="5">Prefoldin subunit alpha</fullName>
    </recommendedName>
</protein>
<feature type="coiled-coil region" evidence="2">
    <location>
        <begin position="69"/>
        <end position="96"/>
    </location>
</feature>
<dbReference type="SUPFAM" id="SSF46579">
    <property type="entry name" value="Prefoldin"/>
    <property type="match status" value="1"/>
</dbReference>
<name>A0A397WRK0_9ARCH</name>
<evidence type="ECO:0000256" key="2">
    <source>
        <dbReference type="SAM" id="Coils"/>
    </source>
</evidence>
<keyword evidence="1" id="KW-0143">Chaperone</keyword>
<dbReference type="InterPro" id="IPR009053">
    <property type="entry name" value="Prefoldin"/>
</dbReference>
<evidence type="ECO:0000256" key="1">
    <source>
        <dbReference type="ARBA" id="ARBA00023186"/>
    </source>
</evidence>
<sequence>MEIDYNSLLEEYNAIVNKISELKLIKKILNEFVSQEENFVNIGGMILAKVKILDDKKFLVNVGNRVFIEKNKEEIIKTIDKNIEQLEKKREELENLLRPNQ</sequence>
<evidence type="ECO:0000313" key="4">
    <source>
        <dbReference type="Proteomes" id="UP000266622"/>
    </source>
</evidence>
<dbReference type="EMBL" id="MWMI01000001">
    <property type="protein sequence ID" value="RIB35693.1"/>
    <property type="molecule type" value="Genomic_DNA"/>
</dbReference>
<evidence type="ECO:0008006" key="5">
    <source>
        <dbReference type="Google" id="ProtNLM"/>
    </source>
</evidence>
<evidence type="ECO:0000313" key="3">
    <source>
        <dbReference type="EMBL" id="RIB35693.1"/>
    </source>
</evidence>
<gene>
    <name evidence="3" type="ORF">BXU00_01180</name>
</gene>
<reference evidence="3 4" key="1">
    <citation type="journal article" date="2018" name="Syst. Appl. Microbiol.">
        <title>A new symbiotic nanoarchaeote (Candidatus Nanoclepta minutus) and its host (Zestosphaera tikiterensis gen. nov., sp. nov.) from a New Zealand hot spring.</title>
        <authorList>
            <person name="St John E."/>
            <person name="Liu Y."/>
            <person name="Podar M."/>
            <person name="Stott M.B."/>
            <person name="Meneghin J."/>
            <person name="Chen Z."/>
            <person name="Lagutin K."/>
            <person name="Mitchell K."/>
            <person name="Reysenbach A.L."/>
        </authorList>
    </citation>
    <scope>NUCLEOTIDE SEQUENCE [LARGE SCALE GENOMIC DNA]</scope>
    <source>
        <strain evidence="3">NZ3</strain>
    </source>
</reference>
<dbReference type="Proteomes" id="UP000266622">
    <property type="component" value="Unassembled WGS sequence"/>
</dbReference>
<dbReference type="AlphaFoldDB" id="A0A397WRK0"/>
<keyword evidence="2" id="KW-0175">Coiled coil</keyword>
<comment type="caution">
    <text evidence="3">The sequence shown here is derived from an EMBL/GenBank/DDBJ whole genome shotgun (WGS) entry which is preliminary data.</text>
</comment>